<evidence type="ECO:0000256" key="6">
    <source>
        <dbReference type="ARBA" id="ARBA00023212"/>
    </source>
</evidence>
<evidence type="ECO:0000256" key="9">
    <source>
        <dbReference type="SAM" id="SignalP"/>
    </source>
</evidence>
<dbReference type="SUPFAM" id="SSF48452">
    <property type="entry name" value="TPR-like"/>
    <property type="match status" value="1"/>
</dbReference>
<accession>A0A4R4DZI8</accession>
<dbReference type="PANTHER" id="PTHR16056:SF16">
    <property type="entry name" value="REGULATOR OF MICROTUBULE DYNAMICS PROTEIN 1"/>
    <property type="match status" value="1"/>
</dbReference>
<evidence type="ECO:0000256" key="7">
    <source>
        <dbReference type="ARBA" id="ARBA00039966"/>
    </source>
</evidence>
<organism evidence="10 11">
    <name type="scientific">Flaviaesturariibacter aridisoli</name>
    <dbReference type="NCBI Taxonomy" id="2545761"/>
    <lineage>
        <taxon>Bacteria</taxon>
        <taxon>Pseudomonadati</taxon>
        <taxon>Bacteroidota</taxon>
        <taxon>Chitinophagia</taxon>
        <taxon>Chitinophagales</taxon>
        <taxon>Chitinophagaceae</taxon>
        <taxon>Flaviaestuariibacter</taxon>
    </lineage>
</organism>
<dbReference type="OrthoDB" id="9813878at2"/>
<name>A0A4R4DZI8_9BACT</name>
<evidence type="ECO:0000256" key="5">
    <source>
        <dbReference type="ARBA" id="ARBA00022803"/>
    </source>
</evidence>
<keyword evidence="4" id="KW-0677">Repeat</keyword>
<comment type="subunit">
    <text evidence="2">Interacts with microtubules.</text>
</comment>
<dbReference type="Gene3D" id="1.25.40.10">
    <property type="entry name" value="Tetratricopeptide repeat domain"/>
    <property type="match status" value="1"/>
</dbReference>
<keyword evidence="11" id="KW-1185">Reference proteome</keyword>
<proteinExistence type="predicted"/>
<gene>
    <name evidence="10" type="ORF">E0486_12520</name>
</gene>
<evidence type="ECO:0000256" key="2">
    <source>
        <dbReference type="ARBA" id="ARBA00011375"/>
    </source>
</evidence>
<dbReference type="RefSeq" id="WP_131852524.1">
    <property type="nucleotide sequence ID" value="NZ_SKFH01000022.1"/>
</dbReference>
<dbReference type="AlphaFoldDB" id="A0A4R4DZI8"/>
<feature type="chain" id="PRO_5020779064" description="Regulator of microtubule dynamics protein 1" evidence="9">
    <location>
        <begin position="22"/>
        <end position="252"/>
    </location>
</feature>
<keyword evidence="6" id="KW-0206">Cytoskeleton</keyword>
<evidence type="ECO:0000313" key="10">
    <source>
        <dbReference type="EMBL" id="TCZ69332.1"/>
    </source>
</evidence>
<keyword evidence="5" id="KW-0802">TPR repeat</keyword>
<dbReference type="Proteomes" id="UP000295164">
    <property type="component" value="Unassembled WGS sequence"/>
</dbReference>
<protein>
    <recommendedName>
        <fullName evidence="7">Regulator of microtubule dynamics protein 1</fullName>
    </recommendedName>
    <alternativeName>
        <fullName evidence="8">Protein FAM82B</fullName>
    </alternativeName>
</protein>
<evidence type="ECO:0000256" key="3">
    <source>
        <dbReference type="ARBA" id="ARBA00022490"/>
    </source>
</evidence>
<dbReference type="GO" id="GO:0097431">
    <property type="term" value="C:mitotic spindle pole"/>
    <property type="evidence" value="ECO:0007669"/>
    <property type="project" value="TreeGrafter"/>
</dbReference>
<dbReference type="GO" id="GO:0008017">
    <property type="term" value="F:microtubule binding"/>
    <property type="evidence" value="ECO:0007669"/>
    <property type="project" value="TreeGrafter"/>
</dbReference>
<reference evidence="10 11" key="1">
    <citation type="submission" date="2019-03" db="EMBL/GenBank/DDBJ databases">
        <authorList>
            <person name="Kim M.K.M."/>
        </authorList>
    </citation>
    <scope>NUCLEOTIDE SEQUENCE [LARGE SCALE GENOMIC DNA]</scope>
    <source>
        <strain evidence="10 11">17J68-15</strain>
    </source>
</reference>
<dbReference type="InterPro" id="IPR011990">
    <property type="entry name" value="TPR-like_helical_dom_sf"/>
</dbReference>
<dbReference type="Pfam" id="PF21033">
    <property type="entry name" value="RMD1-3"/>
    <property type="match status" value="1"/>
</dbReference>
<feature type="signal peptide" evidence="9">
    <location>
        <begin position="1"/>
        <end position="21"/>
    </location>
</feature>
<evidence type="ECO:0000256" key="1">
    <source>
        <dbReference type="ARBA" id="ARBA00004245"/>
    </source>
</evidence>
<dbReference type="GO" id="GO:0005876">
    <property type="term" value="C:spindle microtubule"/>
    <property type="evidence" value="ECO:0007669"/>
    <property type="project" value="TreeGrafter"/>
</dbReference>
<keyword evidence="9" id="KW-0732">Signal</keyword>
<evidence type="ECO:0000256" key="8">
    <source>
        <dbReference type="ARBA" id="ARBA00041958"/>
    </source>
</evidence>
<sequence length="252" mass="28029">MKTAVHLLLLGFLLFARPAGAQSERELLETAQRQEAALNEGAAFETLKVAVKVNPSSYPALWKLSELCSRIGKRQGRKEVQQEFYKLGKSYAQRAVTVNPTGADGYYALAVAMGRMALSQSGKERVNSVKEIRTNVEKALQLNPGHGRAWHVLGKWHYEVANLGMFEKAALRIVYGGLPPASLQESIRCYEKARSLEPEFALNYLELAKAYHKAGQDDHARECLRKLPSLPNKTGDDAHIKQEGAKLLKDLE</sequence>
<dbReference type="GO" id="GO:0005737">
    <property type="term" value="C:cytoplasm"/>
    <property type="evidence" value="ECO:0007669"/>
    <property type="project" value="TreeGrafter"/>
</dbReference>
<evidence type="ECO:0000256" key="4">
    <source>
        <dbReference type="ARBA" id="ARBA00022737"/>
    </source>
</evidence>
<keyword evidence="3" id="KW-0963">Cytoplasm</keyword>
<evidence type="ECO:0000313" key="11">
    <source>
        <dbReference type="Proteomes" id="UP000295164"/>
    </source>
</evidence>
<dbReference type="InterPro" id="IPR049039">
    <property type="entry name" value="RMD1-3_a_helical_rpt"/>
</dbReference>
<dbReference type="EMBL" id="SKFH01000022">
    <property type="protein sequence ID" value="TCZ69332.1"/>
    <property type="molecule type" value="Genomic_DNA"/>
</dbReference>
<comment type="subcellular location">
    <subcellularLocation>
        <location evidence="1">Cytoplasm</location>
        <location evidence="1">Cytoskeleton</location>
    </subcellularLocation>
</comment>
<dbReference type="PANTHER" id="PTHR16056">
    <property type="entry name" value="REGULATOR OF MICROTUBULE DYNAMICS PROTEIN"/>
    <property type="match status" value="1"/>
</dbReference>
<comment type="caution">
    <text evidence="10">The sequence shown here is derived from an EMBL/GenBank/DDBJ whole genome shotgun (WGS) entry which is preliminary data.</text>
</comment>